<evidence type="ECO:0000256" key="2">
    <source>
        <dbReference type="ARBA" id="ARBA00022723"/>
    </source>
</evidence>
<dbReference type="Pfam" id="PF09990">
    <property type="entry name" value="DUF2231"/>
    <property type="match status" value="1"/>
</dbReference>
<keyword evidence="10" id="KW-1185">Reference proteome</keyword>
<keyword evidence="3" id="KW-0408">Iron</keyword>
<reference evidence="10" key="1">
    <citation type="journal article" date="2019" name="Int. J. Syst. Evol. Microbiol.">
        <title>The Global Catalogue of Microorganisms (GCM) 10K type strain sequencing project: providing services to taxonomists for standard genome sequencing and annotation.</title>
        <authorList>
            <consortium name="The Broad Institute Genomics Platform"/>
            <consortium name="The Broad Institute Genome Sequencing Center for Infectious Disease"/>
            <person name="Wu L."/>
            <person name="Ma J."/>
        </authorList>
    </citation>
    <scope>NUCLEOTIDE SEQUENCE [LARGE SCALE GENOMIC DNA]</scope>
    <source>
        <strain evidence="10">JCM 14917</strain>
    </source>
</reference>
<sequence length="313" mass="32021">MDMATINASLDNIIGRVERAEALDRPANALANLVGKWLKPGPVKNLLSGTGTGHPAHPILILLPLGSWASAFFLDLAGGPDGGSATAARRLIILGNLTALPTALTGLSDWADTQGAERRVGFVHAALNITALGVFTASAAARATQARGAGVLTAALGMGLVSASGWLGGHLAYARGVGTDTTAFEVASPDWTDVAALEDVSDKPVCVDAGGVAVLLVRHDGEVRAISDRCTHRGGPLHEGTIVDGCVECPWHGSRFRLADGQIDRGPATRPQRAFEVRAVDGRVQVRAVADPGSLRTEPVTGSAGLNGGGSSS</sequence>
<dbReference type="Pfam" id="PF00355">
    <property type="entry name" value="Rieske"/>
    <property type="match status" value="1"/>
</dbReference>
<dbReference type="PANTHER" id="PTHR21496">
    <property type="entry name" value="FERREDOXIN-RELATED"/>
    <property type="match status" value="1"/>
</dbReference>
<evidence type="ECO:0000259" key="8">
    <source>
        <dbReference type="PROSITE" id="PS51296"/>
    </source>
</evidence>
<dbReference type="Proteomes" id="UP001500974">
    <property type="component" value="Unassembled WGS sequence"/>
</dbReference>
<gene>
    <name evidence="9" type="ORF">GCM10009784_28240</name>
</gene>
<feature type="domain" description="Rieske" evidence="8">
    <location>
        <begin position="191"/>
        <end position="286"/>
    </location>
</feature>
<dbReference type="Gene3D" id="2.102.10.10">
    <property type="entry name" value="Rieske [2Fe-2S] iron-sulphur domain"/>
    <property type="match status" value="1"/>
</dbReference>
<feature type="region of interest" description="Disordered" evidence="7">
    <location>
        <begin position="293"/>
        <end position="313"/>
    </location>
</feature>
<evidence type="ECO:0000256" key="1">
    <source>
        <dbReference type="ARBA" id="ARBA00022714"/>
    </source>
</evidence>
<dbReference type="PROSITE" id="PS51296">
    <property type="entry name" value="RIESKE"/>
    <property type="match status" value="1"/>
</dbReference>
<keyword evidence="4" id="KW-0411">Iron-sulfur</keyword>
<evidence type="ECO:0000256" key="5">
    <source>
        <dbReference type="ARBA" id="ARBA00034078"/>
    </source>
</evidence>
<dbReference type="CDD" id="cd03528">
    <property type="entry name" value="Rieske_RO_ferredoxin"/>
    <property type="match status" value="1"/>
</dbReference>
<dbReference type="InterPro" id="IPR036922">
    <property type="entry name" value="Rieske_2Fe-2S_sf"/>
</dbReference>
<evidence type="ECO:0000313" key="9">
    <source>
        <dbReference type="EMBL" id="GAA2177461.1"/>
    </source>
</evidence>
<dbReference type="SUPFAM" id="SSF50022">
    <property type="entry name" value="ISP domain"/>
    <property type="match status" value="1"/>
</dbReference>
<accession>A0ABP5MR67</accession>
<keyword evidence="1" id="KW-0001">2Fe-2S</keyword>
<evidence type="ECO:0000313" key="10">
    <source>
        <dbReference type="Proteomes" id="UP001500974"/>
    </source>
</evidence>
<evidence type="ECO:0000256" key="4">
    <source>
        <dbReference type="ARBA" id="ARBA00023014"/>
    </source>
</evidence>
<protein>
    <recommendedName>
        <fullName evidence="8">Rieske domain-containing protein</fullName>
    </recommendedName>
</protein>
<proteinExistence type="inferred from homology"/>
<keyword evidence="2" id="KW-0479">Metal-binding</keyword>
<organism evidence="9 10">
    <name type="scientific">Arthrobacter parietis</name>
    <dbReference type="NCBI Taxonomy" id="271434"/>
    <lineage>
        <taxon>Bacteria</taxon>
        <taxon>Bacillati</taxon>
        <taxon>Actinomycetota</taxon>
        <taxon>Actinomycetes</taxon>
        <taxon>Micrococcales</taxon>
        <taxon>Micrococcaceae</taxon>
        <taxon>Arthrobacter</taxon>
    </lineage>
</organism>
<dbReference type="EMBL" id="BAAAON010000003">
    <property type="protein sequence ID" value="GAA2177461.1"/>
    <property type="molecule type" value="Genomic_DNA"/>
</dbReference>
<evidence type="ECO:0000256" key="3">
    <source>
        <dbReference type="ARBA" id="ARBA00023004"/>
    </source>
</evidence>
<comment type="cofactor">
    <cofactor evidence="5">
        <name>[2Fe-2S] cluster</name>
        <dbReference type="ChEBI" id="CHEBI:190135"/>
    </cofactor>
</comment>
<dbReference type="PANTHER" id="PTHR21496:SF0">
    <property type="entry name" value="RIESKE DOMAIN-CONTAINING PROTEIN"/>
    <property type="match status" value="1"/>
</dbReference>
<dbReference type="InterPro" id="IPR017941">
    <property type="entry name" value="Rieske_2Fe-2S"/>
</dbReference>
<comment type="caution">
    <text evidence="9">The sequence shown here is derived from an EMBL/GenBank/DDBJ whole genome shotgun (WGS) entry which is preliminary data.</text>
</comment>
<name>A0ABP5MR67_9MICC</name>
<evidence type="ECO:0000256" key="7">
    <source>
        <dbReference type="SAM" id="MobiDB-lite"/>
    </source>
</evidence>
<evidence type="ECO:0000256" key="6">
    <source>
        <dbReference type="ARBA" id="ARBA00038001"/>
    </source>
</evidence>
<comment type="similarity">
    <text evidence="6">Belongs to the bacterial ring-hydroxylating dioxygenase ferredoxin component family.</text>
</comment>
<dbReference type="InterPro" id="IPR019251">
    <property type="entry name" value="DUF2231_TM"/>
</dbReference>